<dbReference type="InterPro" id="IPR001279">
    <property type="entry name" value="Metallo-B-lactamas"/>
</dbReference>
<accession>A0A377BBZ6</accession>
<organism evidence="3 4">
    <name type="scientific">Escherichia coli</name>
    <dbReference type="NCBI Taxonomy" id="562"/>
    <lineage>
        <taxon>Bacteria</taxon>
        <taxon>Pseudomonadati</taxon>
        <taxon>Pseudomonadota</taxon>
        <taxon>Gammaproteobacteria</taxon>
        <taxon>Enterobacterales</taxon>
        <taxon>Enterobacteriaceae</taxon>
        <taxon>Escherichia</taxon>
    </lineage>
</organism>
<evidence type="ECO:0000256" key="1">
    <source>
        <dbReference type="ARBA" id="ARBA00022801"/>
    </source>
</evidence>
<dbReference type="Gene3D" id="3.60.15.10">
    <property type="entry name" value="Ribonuclease Z/Hydroxyacylglutathione hydrolase-like"/>
    <property type="match status" value="1"/>
</dbReference>
<evidence type="ECO:0000313" key="4">
    <source>
        <dbReference type="Proteomes" id="UP000254052"/>
    </source>
</evidence>
<gene>
    <name evidence="3" type="ORF">NCTC9962_05106</name>
</gene>
<dbReference type="InterPro" id="IPR036866">
    <property type="entry name" value="RibonucZ/Hydroxyglut_hydro"/>
</dbReference>
<dbReference type="InterPro" id="IPR050114">
    <property type="entry name" value="UPF0173_UPF0282_UlaG_hydrolase"/>
</dbReference>
<dbReference type="AlphaFoldDB" id="A0A377BBZ6"/>
<dbReference type="PANTHER" id="PTHR43546:SF9">
    <property type="entry name" value="L-ASCORBATE-6-PHOSPHATE LACTONASE ULAG-RELATED"/>
    <property type="match status" value="1"/>
</dbReference>
<evidence type="ECO:0000259" key="2">
    <source>
        <dbReference type="Pfam" id="PF12706"/>
    </source>
</evidence>
<feature type="domain" description="Metallo-beta-lactamase" evidence="2">
    <location>
        <begin position="61"/>
        <end position="263"/>
    </location>
</feature>
<name>A0A377BBZ6_ECOLX</name>
<keyword evidence="1" id="KW-0378">Hydrolase</keyword>
<evidence type="ECO:0000313" key="3">
    <source>
        <dbReference type="EMBL" id="STL59142.1"/>
    </source>
</evidence>
<protein>
    <submittedName>
        <fullName evidence="3">Beta-lactamase fold protein</fullName>
    </submittedName>
</protein>
<dbReference type="GO" id="GO:0016787">
    <property type="term" value="F:hydrolase activity"/>
    <property type="evidence" value="ECO:0007669"/>
    <property type="project" value="UniProtKB-KW"/>
</dbReference>
<dbReference type="Pfam" id="PF12706">
    <property type="entry name" value="Lactamase_B_2"/>
    <property type="match status" value="1"/>
</dbReference>
<dbReference type="PANTHER" id="PTHR43546">
    <property type="entry name" value="UPF0173 METAL-DEPENDENT HYDROLASE MJ1163-RELATED"/>
    <property type="match status" value="1"/>
</dbReference>
<dbReference type="Proteomes" id="UP000254052">
    <property type="component" value="Unassembled WGS sequence"/>
</dbReference>
<dbReference type="EMBL" id="UGED01000009">
    <property type="protein sequence ID" value="STL59142.1"/>
    <property type="molecule type" value="Genomic_DNA"/>
</dbReference>
<reference evidence="3 4" key="1">
    <citation type="submission" date="2018-06" db="EMBL/GenBank/DDBJ databases">
        <authorList>
            <consortium name="Pathogen Informatics"/>
            <person name="Doyle S."/>
        </authorList>
    </citation>
    <scope>NUCLEOTIDE SEQUENCE [LARGE SCALE GENOMIC DNA]</scope>
    <source>
        <strain evidence="3 4">NCTC9962</strain>
    </source>
</reference>
<sequence length="300" mass="34054">MAYRRPYGEKHSGVQKRYKNFCQLESKLILLLCSVNTELEFYYEIHQIRNATAIIHYAGKKILIDPMLSAKGSFPGFPLTMNRHLRNPLVDLPLPVSEVIDVDAIIVTHTHDDHWDAAARALIPRDMLIFVQNTEDKNELARDGFINLQVLDNEIEYAGIRLIPTHCQHGSDEAFRNPAAAELLGEAMGVILQSDGEKTIYIVGDTIWINDVEQVMHKYQPDIVILNTGYAQVENLGPIIMGKEDVLRTHNILPKAHIISTHMESVNHFGQTRKEIREYVDLNKITDQVSIPEDGEVVNL</sequence>
<proteinExistence type="predicted"/>
<dbReference type="SUPFAM" id="SSF56281">
    <property type="entry name" value="Metallo-hydrolase/oxidoreductase"/>
    <property type="match status" value="1"/>
</dbReference>